<reference evidence="1 2" key="1">
    <citation type="submission" date="2020-03" db="EMBL/GenBank/DDBJ databases">
        <title>Soil Listeria distribution.</title>
        <authorList>
            <person name="Liao J."/>
            <person name="Wiedmann M."/>
        </authorList>
    </citation>
    <scope>NUCLEOTIDE SEQUENCE [LARGE SCALE GENOMIC DNA]</scope>
    <source>
        <strain evidence="1 2">FSL L7-0020</strain>
    </source>
</reference>
<dbReference type="Gene3D" id="3.40.50.300">
    <property type="entry name" value="P-loop containing nucleotide triphosphate hydrolases"/>
    <property type="match status" value="1"/>
</dbReference>
<dbReference type="PANTHER" id="PTHR37816">
    <property type="entry name" value="YALI0E33011P"/>
    <property type="match status" value="1"/>
</dbReference>
<dbReference type="EMBL" id="JAATOD010000001">
    <property type="protein sequence ID" value="MBC2329538.1"/>
    <property type="molecule type" value="Genomic_DNA"/>
</dbReference>
<evidence type="ECO:0000313" key="1">
    <source>
        <dbReference type="EMBL" id="MBC2329538.1"/>
    </source>
</evidence>
<gene>
    <name evidence="1" type="ORF">HCX62_05665</name>
</gene>
<organism evidence="1 2">
    <name type="scientific">Listeria swaminathanii</name>
    <dbReference type="NCBI Taxonomy" id="2713501"/>
    <lineage>
        <taxon>Bacteria</taxon>
        <taxon>Bacillati</taxon>
        <taxon>Bacillota</taxon>
        <taxon>Bacilli</taxon>
        <taxon>Bacillales</taxon>
        <taxon>Listeriaceae</taxon>
        <taxon>Listeria</taxon>
    </lineage>
</organism>
<accession>A0A7X1A015</accession>
<protein>
    <submittedName>
        <fullName evidence="1">AAA family ATPase</fullName>
    </submittedName>
</protein>
<dbReference type="AlphaFoldDB" id="A0A7X1A015"/>
<proteinExistence type="predicted"/>
<sequence>MDRHNELQTVLTNKQKVLIIGPNGAGKSTFAAKLGKRYNFEVCHLDKLFWQENWNAVTKIEFENKVNEIMCSEQPYIIDGDYFFNLEKRLEHSDLVIWIKIPLLVCVANIVKRRFKYMMTARPDITEGCEEKLSLSFLMYALRYNKRSGKQTKELLGNAYDKELFVIDSYRKLKNYC</sequence>
<dbReference type="SUPFAM" id="SSF52540">
    <property type="entry name" value="P-loop containing nucleoside triphosphate hydrolases"/>
    <property type="match status" value="1"/>
</dbReference>
<name>A0A7X1A015_9LIST</name>
<dbReference type="InterPro" id="IPR052922">
    <property type="entry name" value="Cytidylate_Kinase-2"/>
</dbReference>
<dbReference type="InterPro" id="IPR027417">
    <property type="entry name" value="P-loop_NTPase"/>
</dbReference>
<evidence type="ECO:0000313" key="2">
    <source>
        <dbReference type="Proteomes" id="UP000572016"/>
    </source>
</evidence>
<dbReference type="Proteomes" id="UP000572016">
    <property type="component" value="Unassembled WGS sequence"/>
</dbReference>
<dbReference type="RefSeq" id="WP_185637567.1">
    <property type="nucleotide sequence ID" value="NZ_JAATOD010000001.1"/>
</dbReference>
<dbReference type="PANTHER" id="PTHR37816:SF3">
    <property type="entry name" value="MODULATES DNA TOPOLOGY"/>
    <property type="match status" value="1"/>
</dbReference>
<comment type="caution">
    <text evidence="1">The sequence shown here is derived from an EMBL/GenBank/DDBJ whole genome shotgun (WGS) entry which is preliminary data.</text>
</comment>